<proteinExistence type="predicted"/>
<feature type="domain" description="N-acetyltransferase" evidence="1">
    <location>
        <begin position="1"/>
        <end position="137"/>
    </location>
</feature>
<dbReference type="Gene3D" id="3.40.630.30">
    <property type="match status" value="1"/>
</dbReference>
<accession>A0ABW4MKR5</accession>
<evidence type="ECO:0000259" key="1">
    <source>
        <dbReference type="PROSITE" id="PS51186"/>
    </source>
</evidence>
<dbReference type="PROSITE" id="PS51186">
    <property type="entry name" value="GNAT"/>
    <property type="match status" value="1"/>
</dbReference>
<dbReference type="Proteomes" id="UP001597227">
    <property type="component" value="Unassembled WGS sequence"/>
</dbReference>
<protein>
    <submittedName>
        <fullName evidence="2">GNAT family N-acetyltransferase</fullName>
    </submittedName>
</protein>
<dbReference type="InterPro" id="IPR016181">
    <property type="entry name" value="Acyl_CoA_acyltransferase"/>
</dbReference>
<dbReference type="Pfam" id="PF13673">
    <property type="entry name" value="Acetyltransf_10"/>
    <property type="match status" value="1"/>
</dbReference>
<reference evidence="3" key="1">
    <citation type="journal article" date="2019" name="Int. J. Syst. Evol. Microbiol.">
        <title>The Global Catalogue of Microorganisms (GCM) 10K type strain sequencing project: providing services to taxonomists for standard genome sequencing and annotation.</title>
        <authorList>
            <consortium name="The Broad Institute Genomics Platform"/>
            <consortium name="The Broad Institute Genome Sequencing Center for Infectious Disease"/>
            <person name="Wu L."/>
            <person name="Ma J."/>
        </authorList>
    </citation>
    <scope>NUCLEOTIDE SEQUENCE [LARGE SCALE GENOMIC DNA]</scope>
    <source>
        <strain evidence="3">CCUG 15531</strain>
    </source>
</reference>
<dbReference type="InterPro" id="IPR000182">
    <property type="entry name" value="GNAT_dom"/>
</dbReference>
<dbReference type="RefSeq" id="WP_388036729.1">
    <property type="nucleotide sequence ID" value="NZ_JBHUEK010000010.1"/>
</dbReference>
<evidence type="ECO:0000313" key="2">
    <source>
        <dbReference type="EMBL" id="MFD1778503.1"/>
    </source>
</evidence>
<sequence>MATIITRIDKEQAWEVRHKVMWPDKDFDYIKLEDDDVGIHFGLFKDNMLTSVVSLFIKNEEAQFRKFATLQEEQGNGCGSSLLDYVLKEAKNRGLKRIWCNARKNKVDFYKKFGLQETNFSFVKGGKVYVIMEKHYESM</sequence>
<gene>
    <name evidence="2" type="ORF">ACFSFW_07465</name>
</gene>
<evidence type="ECO:0000313" key="3">
    <source>
        <dbReference type="Proteomes" id="UP001597227"/>
    </source>
</evidence>
<comment type="caution">
    <text evidence="2">The sequence shown here is derived from an EMBL/GenBank/DDBJ whole genome shotgun (WGS) entry which is preliminary data.</text>
</comment>
<organism evidence="2 3">
    <name type="scientific">Fredinandcohnia salidurans</name>
    <dbReference type="NCBI Taxonomy" id="2595041"/>
    <lineage>
        <taxon>Bacteria</taxon>
        <taxon>Bacillati</taxon>
        <taxon>Bacillota</taxon>
        <taxon>Bacilli</taxon>
        <taxon>Bacillales</taxon>
        <taxon>Bacillaceae</taxon>
        <taxon>Fredinandcohnia</taxon>
    </lineage>
</organism>
<dbReference type="EMBL" id="JBHUEK010000010">
    <property type="protein sequence ID" value="MFD1778503.1"/>
    <property type="molecule type" value="Genomic_DNA"/>
</dbReference>
<name>A0ABW4MKR5_9BACI</name>
<dbReference type="SUPFAM" id="SSF55729">
    <property type="entry name" value="Acyl-CoA N-acyltransferases (Nat)"/>
    <property type="match status" value="1"/>
</dbReference>
<keyword evidence="3" id="KW-1185">Reference proteome</keyword>